<organism evidence="2">
    <name type="scientific">Timema shepardi</name>
    <name type="common">Walking stick</name>
    <dbReference type="NCBI Taxonomy" id="629360"/>
    <lineage>
        <taxon>Eukaryota</taxon>
        <taxon>Metazoa</taxon>
        <taxon>Ecdysozoa</taxon>
        <taxon>Arthropoda</taxon>
        <taxon>Hexapoda</taxon>
        <taxon>Insecta</taxon>
        <taxon>Pterygota</taxon>
        <taxon>Neoptera</taxon>
        <taxon>Polyneoptera</taxon>
        <taxon>Phasmatodea</taxon>
        <taxon>Timematodea</taxon>
        <taxon>Timematoidea</taxon>
        <taxon>Timematidae</taxon>
        <taxon>Timema</taxon>
    </lineage>
</organism>
<protein>
    <submittedName>
        <fullName evidence="2">Uncharacterized protein</fullName>
    </submittedName>
</protein>
<sequence>MTMEKPPPVHPTEIRTSISPSSVVELNTTSALANYATEAVLRAPRANKRQTLARGRIGKVELEEVNPHLRGVRAENHLGKTTPSSPDRDSNLDLPVLSSRAQHDKRVSQLRHRGGRDVASQPTKVSFRANKNRWITETVDGASYRTGLKNHTFEDISFLEKGSEPAFAWRESGKPFRKNHPQFIRPRFEPRSPRPQQSSFNATSALANYATEARNNKSFIDNKMFRVNFKITHCIMAVCFVSECFGPRRDAAFLLVASNMRRRGPFMRRVNEVKGGRRGWAGSGERGKSRSNRYMSPDLLTSSRPVYHKCDALVHSDTEAALCYLYLTLPVSVVENLADDGVVGVRITVGWAKSSFSGSSN</sequence>
<accession>A0A7R9ATM2</accession>
<name>A0A7R9ATM2_TIMSH</name>
<dbReference type="EMBL" id="OC001439">
    <property type="protein sequence ID" value="CAD7259921.1"/>
    <property type="molecule type" value="Genomic_DNA"/>
</dbReference>
<gene>
    <name evidence="2" type="ORF">TSIB3V08_LOCUS4115</name>
</gene>
<evidence type="ECO:0000313" key="2">
    <source>
        <dbReference type="EMBL" id="CAD7259921.1"/>
    </source>
</evidence>
<reference evidence="2" key="1">
    <citation type="submission" date="2020-11" db="EMBL/GenBank/DDBJ databases">
        <authorList>
            <person name="Tran Van P."/>
        </authorList>
    </citation>
    <scope>NUCLEOTIDE SEQUENCE</scope>
</reference>
<evidence type="ECO:0000256" key="1">
    <source>
        <dbReference type="SAM" id="MobiDB-lite"/>
    </source>
</evidence>
<dbReference type="AlphaFoldDB" id="A0A7R9ATM2"/>
<proteinExistence type="predicted"/>
<feature type="region of interest" description="Disordered" evidence="1">
    <location>
        <begin position="71"/>
        <end position="121"/>
    </location>
</feature>